<dbReference type="InterPro" id="IPR050267">
    <property type="entry name" value="Anti-sigma-factor_SerPK"/>
</dbReference>
<comment type="caution">
    <text evidence="4">The sequence shown here is derived from an EMBL/GenBank/DDBJ whole genome shotgun (WGS) entry which is preliminary data.</text>
</comment>
<sequence length="330" mass="35373">MRTGPAAGFHGYFHEAFCYDSDEEFLAVAVPFLLDGVAAGEPTLVTLGDRTTELIRAALPAEPGVTFLTGAGLYDRPSAAIRSYQELLASLTTDGGPQIRIIGEMPAVFMGVTWDWWARYESTINHAYDGYPLWGICAYDRRTTPAAVLADVARTHPHLVGADGRHLPNGTYTDPLTYLGADRPVVPDPLQLTAALVELTDPSPAQARRAVYDADQGNLSGDEVEDLVVAVSEVVTNALRHGQPPVRFRLWTGADRIVVTVSDGGAGPKEPFAGLLPVDDGAPGGLGLWISYQSCNHVASYHTPEGFTLRLTAGNPHFSDLAPDRPQLVA</sequence>
<dbReference type="GO" id="GO:0016301">
    <property type="term" value="F:kinase activity"/>
    <property type="evidence" value="ECO:0007669"/>
    <property type="project" value="UniProtKB-KW"/>
</dbReference>
<reference evidence="4 5" key="1">
    <citation type="submission" date="2019-12" db="EMBL/GenBank/DDBJ databases">
        <title>Whole genome sequencing of endophytic Actinobacterium Micromonospora sp. MPMI6T.</title>
        <authorList>
            <person name="Evv R."/>
            <person name="Podile A.R."/>
        </authorList>
    </citation>
    <scope>NUCLEOTIDE SEQUENCE [LARGE SCALE GENOMIC DNA]</scope>
    <source>
        <strain evidence="4 5">MPMI6</strain>
    </source>
</reference>
<feature type="domain" description="Histidine kinase/HSP90-like ATPase" evidence="2">
    <location>
        <begin position="206"/>
        <end position="312"/>
    </location>
</feature>
<dbReference type="Pfam" id="PF13581">
    <property type="entry name" value="HATPase_c_2"/>
    <property type="match status" value="1"/>
</dbReference>
<evidence type="ECO:0000259" key="2">
    <source>
        <dbReference type="Pfam" id="PF13581"/>
    </source>
</evidence>
<keyword evidence="4" id="KW-0418">Kinase</keyword>
<keyword evidence="4" id="KW-0808">Transferase</keyword>
<keyword evidence="1" id="KW-0723">Serine/threonine-protein kinase</keyword>
<dbReference type="RefSeq" id="WP_208814872.1">
    <property type="nucleotide sequence ID" value="NZ_WVUH01000158.1"/>
</dbReference>
<feature type="domain" description="MEDS" evidence="3">
    <location>
        <begin position="14"/>
        <end position="157"/>
    </location>
</feature>
<accession>A0ABS3VTU8</accession>
<keyword evidence="5" id="KW-1185">Reference proteome</keyword>
<evidence type="ECO:0000259" key="3">
    <source>
        <dbReference type="Pfam" id="PF14417"/>
    </source>
</evidence>
<evidence type="ECO:0000313" key="5">
    <source>
        <dbReference type="Proteomes" id="UP000823521"/>
    </source>
</evidence>
<dbReference type="PANTHER" id="PTHR35526:SF3">
    <property type="entry name" value="ANTI-SIGMA-F FACTOR RSBW"/>
    <property type="match status" value="1"/>
</dbReference>
<dbReference type="Pfam" id="PF14417">
    <property type="entry name" value="MEDS"/>
    <property type="match status" value="1"/>
</dbReference>
<dbReference type="SUPFAM" id="SSF55874">
    <property type="entry name" value="ATPase domain of HSP90 chaperone/DNA topoisomerase II/histidine kinase"/>
    <property type="match status" value="1"/>
</dbReference>
<dbReference type="InterPro" id="IPR036890">
    <property type="entry name" value="HATPase_C_sf"/>
</dbReference>
<dbReference type="Proteomes" id="UP000823521">
    <property type="component" value="Unassembled WGS sequence"/>
</dbReference>
<gene>
    <name evidence="4" type="ORF">GSF22_18415</name>
</gene>
<dbReference type="InterPro" id="IPR025847">
    <property type="entry name" value="MEDS_domain"/>
</dbReference>
<name>A0ABS3VTU8_MICEH</name>
<dbReference type="NCBIfam" id="NF041045">
    <property type="entry name" value="RsbA_anti_sig"/>
    <property type="match status" value="1"/>
</dbReference>
<evidence type="ECO:0000313" key="4">
    <source>
        <dbReference type="EMBL" id="MBO4207962.1"/>
    </source>
</evidence>
<evidence type="ECO:0000256" key="1">
    <source>
        <dbReference type="ARBA" id="ARBA00022527"/>
    </source>
</evidence>
<dbReference type="PANTHER" id="PTHR35526">
    <property type="entry name" value="ANTI-SIGMA-F FACTOR RSBW-RELATED"/>
    <property type="match status" value="1"/>
</dbReference>
<dbReference type="EMBL" id="WVUH01000158">
    <property type="protein sequence ID" value="MBO4207962.1"/>
    <property type="molecule type" value="Genomic_DNA"/>
</dbReference>
<dbReference type="InterPro" id="IPR047718">
    <property type="entry name" value="RsbA-like_anti_sig"/>
</dbReference>
<dbReference type="Gene3D" id="3.30.565.10">
    <property type="entry name" value="Histidine kinase-like ATPase, C-terminal domain"/>
    <property type="match status" value="1"/>
</dbReference>
<proteinExistence type="predicted"/>
<protein>
    <submittedName>
        <fullName evidence="4">Sensor histidine kinase</fullName>
    </submittedName>
</protein>
<dbReference type="CDD" id="cd16936">
    <property type="entry name" value="HATPase_RsbW-like"/>
    <property type="match status" value="1"/>
</dbReference>
<organism evidence="4 5">
    <name type="scientific">Micromonospora echinofusca</name>
    <dbReference type="NCBI Taxonomy" id="47858"/>
    <lineage>
        <taxon>Bacteria</taxon>
        <taxon>Bacillati</taxon>
        <taxon>Actinomycetota</taxon>
        <taxon>Actinomycetes</taxon>
        <taxon>Micromonosporales</taxon>
        <taxon>Micromonosporaceae</taxon>
        <taxon>Micromonospora</taxon>
    </lineage>
</organism>
<dbReference type="InterPro" id="IPR003594">
    <property type="entry name" value="HATPase_dom"/>
</dbReference>